<evidence type="ECO:0000313" key="3">
    <source>
        <dbReference type="Proteomes" id="UP000576082"/>
    </source>
</evidence>
<dbReference type="PANTHER" id="PTHR48104">
    <property type="entry name" value="METACASPASE-4"/>
    <property type="match status" value="1"/>
</dbReference>
<organism evidence="2 3">
    <name type="scientific">Flammeovirga aprica JL-4</name>
    <dbReference type="NCBI Taxonomy" id="694437"/>
    <lineage>
        <taxon>Bacteria</taxon>
        <taxon>Pseudomonadati</taxon>
        <taxon>Bacteroidota</taxon>
        <taxon>Cytophagia</taxon>
        <taxon>Cytophagales</taxon>
        <taxon>Flammeovirgaceae</taxon>
        <taxon>Flammeovirga</taxon>
    </lineage>
</organism>
<dbReference type="Pfam" id="PF00656">
    <property type="entry name" value="Peptidase_C14"/>
    <property type="match status" value="1"/>
</dbReference>
<accession>A0A7X9XC35</accession>
<dbReference type="Gene3D" id="3.40.50.1460">
    <property type="match status" value="1"/>
</dbReference>
<dbReference type="SUPFAM" id="SSF52129">
    <property type="entry name" value="Caspase-like"/>
    <property type="match status" value="1"/>
</dbReference>
<keyword evidence="3" id="KW-1185">Reference proteome</keyword>
<dbReference type="EMBL" id="JABANE010000096">
    <property type="protein sequence ID" value="NME71381.1"/>
    <property type="molecule type" value="Genomic_DNA"/>
</dbReference>
<gene>
    <name evidence="2" type="ORF">HHU12_25675</name>
</gene>
<dbReference type="InterPro" id="IPR011600">
    <property type="entry name" value="Pept_C14_caspase"/>
</dbReference>
<name>A0A7X9XC35_9BACT</name>
<dbReference type="PANTHER" id="PTHR48104:SF30">
    <property type="entry name" value="METACASPASE-1"/>
    <property type="match status" value="1"/>
</dbReference>
<sequence>MKLKNYFLFFCLFTICQISYSSGKKALLIGIDHYIDSDKERYAEWQDLDGAVNDATVMYNLLKSKYGFSTKDMTLLTTPKTTTKKSIVKAFNQLIKAADKGDQICIYYAGHGAQIQNSKFYELDKKHEAIVPSDVLKTNDFLLDVEINALLNRILDKDAELTVIFDNCFSGSGTRGAIDLNSLQSRYVPISDIDIDQVYKKQKSAAERGALVVSAAKDYQLAKEYKDNRGQSHGVFTYALMKAMQMSAVNESAEDIFKRVNSIILYNAVPRQDPVIEGSEERMQKPLFGGVSDPTMGVQVGIVDAENKYKITLDGGSAVGIVPGTQLTHETKGVVVEVTALFGVNGCYGKVIQCDKKLTEGDLVKVTKWAPYNKNRLKVHFGEMGISDIEINALKELSILLNDKGLLEYAPYEEKVGLVVRKIKDKWKGFYSSSESVSFGHEVPSFEKLEKLSSKLDPSYNKIYIEVPPGTKVYQQLNGDLSGLPKVEPVKPLEKFDYRLIGRFNEKNELEYSWVRYAAQKEEKQNPLPAYTDWVAPHRIFTLTDYAGRLGELKGWLTMEVPPNSANFPFKFALKKNSNGDLVKSGGLVEGEEYGLALYKDKNLYNNWNMEDRYLFIFLLTSDGSMKLLFPTTNSSVENNTEQIMKTANGDYKDEILIGHPDLLSVSEPFTTDNILILSTVTDITDTSIFNQDGVVTRGSGDLSLDELINEEEERSSKQSNWFLERHTFFGTKTQ</sequence>
<protein>
    <submittedName>
        <fullName evidence="2">Caspase family protein</fullName>
    </submittedName>
</protein>
<proteinExistence type="predicted"/>
<dbReference type="InterPro" id="IPR050452">
    <property type="entry name" value="Metacaspase"/>
</dbReference>
<dbReference type="GO" id="GO:0006508">
    <property type="term" value="P:proteolysis"/>
    <property type="evidence" value="ECO:0007669"/>
    <property type="project" value="InterPro"/>
</dbReference>
<evidence type="ECO:0000313" key="2">
    <source>
        <dbReference type="EMBL" id="NME71381.1"/>
    </source>
</evidence>
<feature type="domain" description="Peptidase C14 caspase" evidence="1">
    <location>
        <begin position="24"/>
        <end position="277"/>
    </location>
</feature>
<comment type="caution">
    <text evidence="2">The sequence shown here is derived from an EMBL/GenBank/DDBJ whole genome shotgun (WGS) entry which is preliminary data.</text>
</comment>
<evidence type="ECO:0000259" key="1">
    <source>
        <dbReference type="Pfam" id="PF00656"/>
    </source>
</evidence>
<dbReference type="GO" id="GO:0004197">
    <property type="term" value="F:cysteine-type endopeptidase activity"/>
    <property type="evidence" value="ECO:0007669"/>
    <property type="project" value="InterPro"/>
</dbReference>
<dbReference type="AlphaFoldDB" id="A0A7X9XC35"/>
<reference evidence="2 3" key="1">
    <citation type="submission" date="2020-04" db="EMBL/GenBank/DDBJ databases">
        <title>Flammeovirga sp. SR4, a novel species isolated from seawater.</title>
        <authorList>
            <person name="Wang X."/>
        </authorList>
    </citation>
    <scope>NUCLEOTIDE SEQUENCE [LARGE SCALE GENOMIC DNA]</scope>
    <source>
        <strain evidence="2 3">ATCC 23126</strain>
    </source>
</reference>
<dbReference type="Proteomes" id="UP000576082">
    <property type="component" value="Unassembled WGS sequence"/>
</dbReference>
<dbReference type="InterPro" id="IPR029030">
    <property type="entry name" value="Caspase-like_dom_sf"/>
</dbReference>
<dbReference type="RefSeq" id="WP_169659597.1">
    <property type="nucleotide sequence ID" value="NZ_JABANE010000096.1"/>
</dbReference>
<dbReference type="GO" id="GO:0005737">
    <property type="term" value="C:cytoplasm"/>
    <property type="evidence" value="ECO:0007669"/>
    <property type="project" value="TreeGrafter"/>
</dbReference>